<organism evidence="2">
    <name type="scientific">bioreactor metagenome</name>
    <dbReference type="NCBI Taxonomy" id="1076179"/>
    <lineage>
        <taxon>unclassified sequences</taxon>
        <taxon>metagenomes</taxon>
        <taxon>ecological metagenomes</taxon>
    </lineage>
</organism>
<feature type="domain" description="DNA-binding protein H-NS-like C-terminal" evidence="1">
    <location>
        <begin position="61"/>
        <end position="106"/>
    </location>
</feature>
<protein>
    <submittedName>
        <fullName evidence="2">Trans-acting regulatory protein HvrA</fullName>
    </submittedName>
</protein>
<dbReference type="InterPro" id="IPR037150">
    <property type="entry name" value="H-NS_C_dom_sf"/>
</dbReference>
<dbReference type="EMBL" id="VSSQ01000349">
    <property type="protein sequence ID" value="MPL92169.1"/>
    <property type="molecule type" value="Genomic_DNA"/>
</dbReference>
<dbReference type="GO" id="GO:0003677">
    <property type="term" value="F:DNA binding"/>
    <property type="evidence" value="ECO:0007669"/>
    <property type="project" value="InterPro"/>
</dbReference>
<dbReference type="Pfam" id="PF00816">
    <property type="entry name" value="Histone_HNS"/>
    <property type="match status" value="1"/>
</dbReference>
<evidence type="ECO:0000313" key="2">
    <source>
        <dbReference type="EMBL" id="MPL92169.1"/>
    </source>
</evidence>
<dbReference type="AlphaFoldDB" id="A0A644VL78"/>
<comment type="caution">
    <text evidence="2">The sequence shown here is derived from an EMBL/GenBank/DDBJ whole genome shotgun (WGS) entry which is preliminary data.</text>
</comment>
<dbReference type="SUPFAM" id="SSF81273">
    <property type="entry name" value="H-NS histone-like proteins"/>
    <property type="match status" value="1"/>
</dbReference>
<sequence length="108" mass="11745">MEVDLDGMSLAQLKALEKDVAKAIVTFEAKRLSAARAAAEAIAREHGFTLAEIVETSPLTKRSKRSLAPKFANPANPAEVWTGLGRRPKWFIDGLAAGKQPEDFRLPS</sequence>
<reference evidence="2" key="1">
    <citation type="submission" date="2019-08" db="EMBL/GenBank/DDBJ databases">
        <authorList>
            <person name="Kucharzyk K."/>
            <person name="Murdoch R.W."/>
            <person name="Higgins S."/>
            <person name="Loffler F."/>
        </authorList>
    </citation>
    <scope>NUCLEOTIDE SEQUENCE</scope>
</reference>
<accession>A0A644VL78</accession>
<name>A0A644VL78_9ZZZZ</name>
<evidence type="ECO:0000259" key="1">
    <source>
        <dbReference type="SMART" id="SM00528"/>
    </source>
</evidence>
<gene>
    <name evidence="2" type="primary">hvrA_2</name>
    <name evidence="2" type="ORF">SDC9_38266</name>
</gene>
<proteinExistence type="predicted"/>
<dbReference type="InterPro" id="IPR027444">
    <property type="entry name" value="H-NS_C_dom"/>
</dbReference>
<dbReference type="Gene3D" id="4.10.430.10">
    <property type="entry name" value="Histone-like protein H-NS, C-terminal domain"/>
    <property type="match status" value="1"/>
</dbReference>
<dbReference type="SMART" id="SM00528">
    <property type="entry name" value="HNS"/>
    <property type="match status" value="1"/>
</dbReference>